<dbReference type="RefSeq" id="WP_161740457.1">
    <property type="nucleotide sequence ID" value="NZ_JAAAMV010000001.1"/>
</dbReference>
<dbReference type="PROSITE" id="PS50893">
    <property type="entry name" value="ABC_TRANSPORTER_2"/>
    <property type="match status" value="1"/>
</dbReference>
<keyword evidence="1" id="KW-0813">Transport</keyword>
<comment type="caution">
    <text evidence="5">The sequence shown here is derived from an EMBL/GenBank/DDBJ whole genome shotgun (WGS) entry which is preliminary data.</text>
</comment>
<dbReference type="InterPro" id="IPR003593">
    <property type="entry name" value="AAA+_ATPase"/>
</dbReference>
<name>A0ABW9XIS9_9BACL</name>
<keyword evidence="3 5" id="KW-0067">ATP-binding</keyword>
<dbReference type="InterPro" id="IPR017871">
    <property type="entry name" value="ABC_transporter-like_CS"/>
</dbReference>
<keyword evidence="2" id="KW-0547">Nucleotide-binding</keyword>
<dbReference type="Gene3D" id="3.40.50.300">
    <property type="entry name" value="P-loop containing nucleotide triphosphate hydrolases"/>
    <property type="match status" value="1"/>
</dbReference>
<reference evidence="5 6" key="1">
    <citation type="submission" date="2020-01" db="EMBL/GenBank/DDBJ databases">
        <title>Paenibacillus soybeanensis sp. nov. isolated from the nodules of soybean (Glycine max(L.) Merr).</title>
        <authorList>
            <person name="Wang H."/>
        </authorList>
    </citation>
    <scope>NUCLEOTIDE SEQUENCE [LARGE SCALE GENOMIC DNA]</scope>
    <source>
        <strain evidence="5 6">T1</strain>
    </source>
</reference>
<dbReference type="EMBL" id="JAAAMV010000001">
    <property type="protein sequence ID" value="NBD22531.1"/>
    <property type="molecule type" value="Genomic_DNA"/>
</dbReference>
<dbReference type="InterPro" id="IPR027417">
    <property type="entry name" value="P-loop_NTPase"/>
</dbReference>
<dbReference type="InterPro" id="IPR003439">
    <property type="entry name" value="ABC_transporter-like_ATP-bd"/>
</dbReference>
<feature type="domain" description="ABC transporter" evidence="4">
    <location>
        <begin position="5"/>
        <end position="238"/>
    </location>
</feature>
<dbReference type="SUPFAM" id="SSF52540">
    <property type="entry name" value="P-loop containing nucleoside triphosphate hydrolases"/>
    <property type="match status" value="1"/>
</dbReference>
<evidence type="ECO:0000259" key="4">
    <source>
        <dbReference type="PROSITE" id="PS50893"/>
    </source>
</evidence>
<dbReference type="GO" id="GO:0005524">
    <property type="term" value="F:ATP binding"/>
    <property type="evidence" value="ECO:0007669"/>
    <property type="project" value="UniProtKB-KW"/>
</dbReference>
<dbReference type="SMART" id="SM00382">
    <property type="entry name" value="AAA"/>
    <property type="match status" value="1"/>
</dbReference>
<evidence type="ECO:0000256" key="3">
    <source>
        <dbReference type="ARBA" id="ARBA00022840"/>
    </source>
</evidence>
<dbReference type="InterPro" id="IPR050166">
    <property type="entry name" value="ABC_transporter_ATP-bind"/>
</dbReference>
<accession>A0ABW9XIS9</accession>
<dbReference type="Pfam" id="PF00005">
    <property type="entry name" value="ABC_tran"/>
    <property type="match status" value="1"/>
</dbReference>
<organism evidence="5 6">
    <name type="scientific">Paenibacillus glycinis</name>
    <dbReference type="NCBI Taxonomy" id="2697035"/>
    <lineage>
        <taxon>Bacteria</taxon>
        <taxon>Bacillati</taxon>
        <taxon>Bacillota</taxon>
        <taxon>Bacilli</taxon>
        <taxon>Bacillales</taxon>
        <taxon>Paenibacillaceae</taxon>
        <taxon>Paenibacillus</taxon>
    </lineage>
</organism>
<proteinExistence type="predicted"/>
<evidence type="ECO:0000313" key="5">
    <source>
        <dbReference type="EMBL" id="NBD22531.1"/>
    </source>
</evidence>
<evidence type="ECO:0000313" key="6">
    <source>
        <dbReference type="Proteomes" id="UP000665561"/>
    </source>
</evidence>
<sequence length="257" mass="28374">MSSVLEVRHLSKRFAGSRKTPAKEVLADVSFQVGEGEFVTLIGPSGSGKTTLFRMIGGLELPTEGDISIDGANAVGTRGHIAYMPQQASLMPWLTVSANIELSLTIAGIGKREARALARDWLARVGLEATAHQYPDVLSGGMQQRVSFLRALLSPQKLMCLDEPFSALDALTRQHMQAWLLSLWESNRRSVLFVTHSIEEALLLSDRILVLSAAPASIIREVRVPFPRPRSEALWGDAEFIRLKQELYDMLRPDPTL</sequence>
<dbReference type="PROSITE" id="PS00211">
    <property type="entry name" value="ABC_TRANSPORTER_1"/>
    <property type="match status" value="1"/>
</dbReference>
<dbReference type="CDD" id="cd03293">
    <property type="entry name" value="ABC_NrtD_SsuB_transporters"/>
    <property type="match status" value="1"/>
</dbReference>
<evidence type="ECO:0000256" key="1">
    <source>
        <dbReference type="ARBA" id="ARBA00022448"/>
    </source>
</evidence>
<dbReference type="PANTHER" id="PTHR42788">
    <property type="entry name" value="TAURINE IMPORT ATP-BINDING PROTEIN-RELATED"/>
    <property type="match status" value="1"/>
</dbReference>
<protein>
    <submittedName>
        <fullName evidence="5">ATP-binding cassette domain-containing protein</fullName>
    </submittedName>
</protein>
<gene>
    <name evidence="5" type="ORF">GT019_01455</name>
</gene>
<dbReference type="Proteomes" id="UP000665561">
    <property type="component" value="Unassembled WGS sequence"/>
</dbReference>
<dbReference type="PANTHER" id="PTHR42788:SF2">
    <property type="entry name" value="ABC TRANSPORTER ATP-BINDING PROTEIN"/>
    <property type="match status" value="1"/>
</dbReference>
<evidence type="ECO:0000256" key="2">
    <source>
        <dbReference type="ARBA" id="ARBA00022741"/>
    </source>
</evidence>
<keyword evidence="6" id="KW-1185">Reference proteome</keyword>